<dbReference type="InterPro" id="IPR042503">
    <property type="entry name" value="Regulatory_protein_E2_N_1"/>
</dbReference>
<evidence type="ECO:0000256" key="7">
    <source>
        <dbReference type="ARBA" id="ARBA00022705"/>
    </source>
</evidence>
<feature type="domain" description="Papillomavirus E2 N-terminal" evidence="14">
    <location>
        <begin position="1"/>
        <end position="189"/>
    </location>
</feature>
<dbReference type="EMBL" id="MH910493">
    <property type="protein sequence ID" value="AZL94140.1"/>
    <property type="molecule type" value="Genomic_DNA"/>
</dbReference>
<comment type="subunit">
    <text evidence="12">Binds DNA as homodimer. Interacts with protein E1; this interaction greatly increases E1 DNA-binding activity. Interacts with protein L1; this interaction enhances E2-dependent replication and transcription activation. Interacts with protein L2; this interaction inhibits E2 transcriptional activity but not DNA replication function E2. Interacts with protein E7; this interaction inhibits E7 oncogenic activity. Interacts with host TAF1; this interaction modulates E2-dependent transcriptional regulation. Interacts with host BRD4; this interaction mediates E2 transcriptional activation function. Additionally, the interaction with host BRD4 on mitotic chromosomes mediates tethering of the viral genome. Interacts with host TOPBP1; this interaction is required for optimal viral DNA replication.</text>
</comment>
<dbReference type="HAMAP" id="MF_04001">
    <property type="entry name" value="PPV_E2"/>
    <property type="match status" value="1"/>
</dbReference>
<dbReference type="GO" id="GO:0039693">
    <property type="term" value="P:viral DNA genome replication"/>
    <property type="evidence" value="ECO:0007669"/>
    <property type="project" value="UniProtKB-UniRule"/>
</dbReference>
<dbReference type="Pfam" id="PF00511">
    <property type="entry name" value="PPV_E2_C"/>
    <property type="match status" value="1"/>
</dbReference>
<dbReference type="InterPro" id="IPR000427">
    <property type="entry name" value="Papillomavirus_E2_C"/>
</dbReference>
<dbReference type="Gene3D" id="2.170.200.10">
    <property type="entry name" value="Papillomavirus E2 early protein domain"/>
    <property type="match status" value="1"/>
</dbReference>
<evidence type="ECO:0000256" key="11">
    <source>
        <dbReference type="ARBA" id="ARBA00023163"/>
    </source>
</evidence>
<comment type="function">
    <text evidence="12">Plays a role in the initiation of viral DNA replication. A dimer of E2 interacts with a dimer of E1 in order to improve specificity of E1 DNA binding activity. Once the complex recognizes and binds DNA at specific sites, the E2 dimer is removed from DNA. E2 also regulates viral transcription through binding to the E2RE response element (5'-ACCNNNNNNGGT-3') present in multiple copies in the regulatory regions of the viral genome. Activates or represses transcription depending on E2RE's position with regards to proximal promoter elements including the TATA-box. Repression occurs by sterically hindering the assembly of the transcription initiation complex.</text>
</comment>
<dbReference type="InterPro" id="IPR033668">
    <property type="entry name" value="Reg_prot_E2"/>
</dbReference>
<evidence type="ECO:0000256" key="3">
    <source>
        <dbReference type="ARBA" id="ARBA00022491"/>
    </source>
</evidence>
<feature type="region of interest" description="DNA-binding domain" evidence="12">
    <location>
        <begin position="293"/>
        <end position="377"/>
    </location>
</feature>
<evidence type="ECO:0000256" key="5">
    <source>
        <dbReference type="ARBA" id="ARBA00022553"/>
    </source>
</evidence>
<organism evidence="16 17">
    <name type="scientific">Leopardus wiedii papillomavirus type 1</name>
    <dbReference type="NCBI Taxonomy" id="2495531"/>
    <lineage>
        <taxon>Viruses</taxon>
        <taxon>Monodnaviria</taxon>
        <taxon>Shotokuvirae</taxon>
        <taxon>Cossaviricota</taxon>
        <taxon>Papovaviricetes</taxon>
        <taxon>Zurhausenvirales</taxon>
        <taxon>Papillomaviridae</taxon>
    </lineage>
</organism>
<evidence type="ECO:0000259" key="14">
    <source>
        <dbReference type="Pfam" id="PF00508"/>
    </source>
</evidence>
<evidence type="ECO:0000256" key="4">
    <source>
        <dbReference type="ARBA" id="ARBA00022518"/>
    </source>
</evidence>
<keyword evidence="5 12" id="KW-0597">Phosphoprotein</keyword>
<comment type="subcellular location">
    <subcellularLocation>
        <location evidence="1 12">Host nucleus</location>
    </subcellularLocation>
</comment>
<evidence type="ECO:0000256" key="13">
    <source>
        <dbReference type="SAM" id="MobiDB-lite"/>
    </source>
</evidence>
<reference evidence="16" key="1">
    <citation type="submission" date="2018-09" db="EMBL/GenBank/DDBJ databases">
        <title>Complete genome of LwPV1, a novel papillomavirus species in the Costa Rica tree ocelot Leopardus wiedii.</title>
        <authorList>
            <person name="Alberti A."/>
            <person name="Doltz G."/>
            <person name="Lecis R."/>
        </authorList>
    </citation>
    <scope>NUCLEOTIDE SEQUENCE</scope>
</reference>
<dbReference type="GO" id="GO:0006260">
    <property type="term" value="P:DNA replication"/>
    <property type="evidence" value="ECO:0007669"/>
    <property type="project" value="UniProtKB-KW"/>
</dbReference>
<dbReference type="InterPro" id="IPR001866">
    <property type="entry name" value="PPV_E2_N"/>
</dbReference>
<evidence type="ECO:0000313" key="16">
    <source>
        <dbReference type="EMBL" id="AZL94140.1"/>
    </source>
</evidence>
<sequence length="377" mass="42362">MENLSKALEQVQEELLSLYEKDSKQLRDQIKHWQLSRRENGLLYVAKKKGVMRLGMTPVPSLAASQQRAKDAIEQGLLLQSLALSPYSTEEWTLADTSRERLLAAPVYCFKKNGTQVDVRFDGDEDNVSRYVLWEWIYFQNNDEQWVKAEGKLDMHGLYYLDDLGGKNYYVDFRDEAEKYSKTGTYDVLTVLTPPAVSTSTTTQAAGRGESPSTSFSTSATSPWEKSTPQRRRRLDPAVRGRRGRRGGRRRLVTPDSKPRTQPPSPEDVGRSTETVPTGTKGRLNRLLLEAADPPVLVLTGDPNSLKCLRYRLRSNYSSFFSTVSTTFKWTCSSGTSASGAARMMLAFTTCEQRQSFLNCVPLPKSVHGFLGSLTNL</sequence>
<dbReference type="InterPro" id="IPR036050">
    <property type="entry name" value="Regulatory_protein_E2_N"/>
</dbReference>
<keyword evidence="9 12" id="KW-0238">DNA-binding</keyword>
<evidence type="ECO:0000256" key="10">
    <source>
        <dbReference type="ARBA" id="ARBA00023159"/>
    </source>
</evidence>
<dbReference type="Gene3D" id="3.30.70.330">
    <property type="match status" value="1"/>
</dbReference>
<feature type="compositionally biased region" description="Basic residues" evidence="13">
    <location>
        <begin position="229"/>
        <end position="252"/>
    </location>
</feature>
<evidence type="ECO:0000256" key="6">
    <source>
        <dbReference type="ARBA" id="ARBA00022562"/>
    </source>
</evidence>
<dbReference type="SUPFAM" id="SSF54957">
    <property type="entry name" value="Viral DNA-binding domain"/>
    <property type="match status" value="1"/>
</dbReference>
<comment type="PTM">
    <text evidence="12">Phosphorylated.</text>
</comment>
<evidence type="ECO:0000256" key="8">
    <source>
        <dbReference type="ARBA" id="ARBA00023015"/>
    </source>
</evidence>
<feature type="region of interest" description="Disordered" evidence="13">
    <location>
        <begin position="199"/>
        <end position="282"/>
    </location>
</feature>
<dbReference type="GO" id="GO:0006275">
    <property type="term" value="P:regulation of DNA replication"/>
    <property type="evidence" value="ECO:0007669"/>
    <property type="project" value="UniProtKB-UniRule"/>
</dbReference>
<dbReference type="GO" id="GO:0006351">
    <property type="term" value="P:DNA-templated transcription"/>
    <property type="evidence" value="ECO:0007669"/>
    <property type="project" value="UniProtKB-UniRule"/>
</dbReference>
<keyword evidence="7 12" id="KW-0235">DNA replication</keyword>
<dbReference type="GO" id="GO:0000166">
    <property type="term" value="F:nucleotide binding"/>
    <property type="evidence" value="ECO:0007669"/>
    <property type="project" value="UniProtKB-UniRule"/>
</dbReference>
<feature type="domain" description="Papillomavirus E2 C-terminal" evidence="15">
    <location>
        <begin position="295"/>
        <end position="373"/>
    </location>
</feature>
<comment type="caution">
    <text evidence="12">Lacks conserved residue(s) required for the propagation of feature annotation.</text>
</comment>
<protein>
    <recommendedName>
        <fullName evidence="12">Regulatory protein E2</fullName>
    </recommendedName>
</protein>
<evidence type="ECO:0000256" key="1">
    <source>
        <dbReference type="ARBA" id="ARBA00004147"/>
    </source>
</evidence>
<evidence type="ECO:0000256" key="2">
    <source>
        <dbReference type="ARBA" id="ARBA00007794"/>
    </source>
</evidence>
<evidence type="ECO:0000313" key="17">
    <source>
        <dbReference type="Proteomes" id="UP001229235"/>
    </source>
</evidence>
<comment type="similarity">
    <text evidence="2">Belongs to the papillomaviridae E8^E2C protein family.</text>
</comment>
<keyword evidence="6 12" id="KW-1048">Host nucleus</keyword>
<proteinExistence type="inferred from homology"/>
<dbReference type="InterPro" id="IPR035975">
    <property type="entry name" value="E2/EBNA1_C_sf"/>
</dbReference>
<dbReference type="Pfam" id="PF00508">
    <property type="entry name" value="PPV_E2_N"/>
    <property type="match status" value="1"/>
</dbReference>
<dbReference type="SUPFAM" id="SSF51332">
    <property type="entry name" value="E2 regulatory, transactivation domain"/>
    <property type="match status" value="1"/>
</dbReference>
<feature type="compositionally biased region" description="Low complexity" evidence="13">
    <location>
        <begin position="211"/>
        <end position="223"/>
    </location>
</feature>
<keyword evidence="11 12" id="KW-0804">Transcription</keyword>
<dbReference type="Gene3D" id="1.10.287.30">
    <property type="entry name" value="E2 (early) protein, N terminal domain, subdomain 1"/>
    <property type="match status" value="1"/>
</dbReference>
<dbReference type="GO" id="GO:0003700">
    <property type="term" value="F:DNA-binding transcription factor activity"/>
    <property type="evidence" value="ECO:0007669"/>
    <property type="project" value="UniProtKB-UniRule"/>
</dbReference>
<keyword evidence="10 12" id="KW-0010">Activator</keyword>
<gene>
    <name evidence="12 16" type="primary">E2</name>
</gene>
<dbReference type="InterPro" id="IPR042504">
    <property type="entry name" value="Regulatory_protein_E2_N_2"/>
</dbReference>
<accession>A0A3S8V2Q8</accession>
<name>A0A3S8V2Q8_9PAPI</name>
<dbReference type="GO" id="GO:0003677">
    <property type="term" value="F:DNA binding"/>
    <property type="evidence" value="ECO:0007669"/>
    <property type="project" value="UniProtKB-UniRule"/>
</dbReference>
<dbReference type="InterPro" id="IPR012677">
    <property type="entry name" value="Nucleotide-bd_a/b_plait_sf"/>
</dbReference>
<keyword evidence="3 12" id="KW-0678">Repressor</keyword>
<evidence type="ECO:0000256" key="12">
    <source>
        <dbReference type="HAMAP-Rule" id="MF_04001"/>
    </source>
</evidence>
<dbReference type="Proteomes" id="UP001229235">
    <property type="component" value="Segment"/>
</dbReference>
<evidence type="ECO:0000259" key="15">
    <source>
        <dbReference type="Pfam" id="PF00511"/>
    </source>
</evidence>
<evidence type="ECO:0000256" key="9">
    <source>
        <dbReference type="ARBA" id="ARBA00023125"/>
    </source>
</evidence>
<comment type="similarity">
    <text evidence="12">Belongs to the papillomaviridae E2 protein family.</text>
</comment>
<keyword evidence="4 12" id="KW-0244">Early protein</keyword>
<keyword evidence="8 12" id="KW-0805">Transcription regulation</keyword>
<dbReference type="GO" id="GO:0042025">
    <property type="term" value="C:host cell nucleus"/>
    <property type="evidence" value="ECO:0007669"/>
    <property type="project" value="UniProtKB-SubCell"/>
</dbReference>